<dbReference type="AlphaFoldDB" id="Q0W820"/>
<accession>Q0W820</accession>
<keyword evidence="4" id="KW-1185">Reference proteome</keyword>
<sequence length="339" mass="35640">MANRCSKTIVQKLISISLLCLLLLVAVPAALAEPGKAATSTPVPTETVTPAPAITPTPDATPAVTPDPTPTTRKVLSTAKWENDHVSMLVTNNGGPVTVEAYIDDPSNAVTTTVKQGATVRVNTNSITAEEGQIIVFGFKAFENGVQIDEFEGSLIVGQTQVSPTPLPETSSLSGTVIDSATNAPVEGAEVVLKSQSFDKDYKAVTDSSGSYLLANIYPDTYDIIITKNGYKQEVRHTISKIEGAETLDAIAIQKAATGTTPTTAPGAAPTPTPASPLDAWLSLILNPTACIATAGGAVGLILSLTALYEWIQRQKEQRRSRENGQQPPAEQPPQELIL</sequence>
<dbReference type="eggNOG" id="arCOG09007">
    <property type="taxonomic scope" value="Archaea"/>
</dbReference>
<gene>
    <name evidence="3" type="ORF">LRC536</name>
</gene>
<protein>
    <recommendedName>
        <fullName evidence="5">Carboxypeptidase regulatory-like domain-containing protein</fullName>
    </recommendedName>
</protein>
<dbReference type="Proteomes" id="UP000000663">
    <property type="component" value="Chromosome"/>
</dbReference>
<dbReference type="SUPFAM" id="SSF49452">
    <property type="entry name" value="Starch-binding domain-like"/>
    <property type="match status" value="1"/>
</dbReference>
<dbReference type="InterPro" id="IPR013784">
    <property type="entry name" value="Carb-bd-like_fold"/>
</dbReference>
<dbReference type="GeneID" id="5145682"/>
<feature type="transmembrane region" description="Helical" evidence="2">
    <location>
        <begin position="292"/>
        <end position="312"/>
    </location>
</feature>
<feature type="compositionally biased region" description="Low complexity" evidence="1">
    <location>
        <begin position="326"/>
        <end position="339"/>
    </location>
</feature>
<evidence type="ECO:0000256" key="2">
    <source>
        <dbReference type="SAM" id="Phobius"/>
    </source>
</evidence>
<dbReference type="EMBL" id="AM114193">
    <property type="protein sequence ID" value="CAJ35473.1"/>
    <property type="molecule type" value="Genomic_DNA"/>
</dbReference>
<dbReference type="OrthoDB" id="381876at2157"/>
<dbReference type="PATRIC" id="fig|351160.9.peg.2764"/>
<evidence type="ECO:0000313" key="3">
    <source>
        <dbReference type="EMBL" id="CAJ35473.1"/>
    </source>
</evidence>
<feature type="region of interest" description="Disordered" evidence="1">
    <location>
        <begin position="34"/>
        <end position="69"/>
    </location>
</feature>
<proteinExistence type="predicted"/>
<keyword evidence="2" id="KW-0812">Transmembrane</keyword>
<dbReference type="STRING" id="351160.LRC536"/>
<evidence type="ECO:0000313" key="4">
    <source>
        <dbReference type="Proteomes" id="UP000000663"/>
    </source>
</evidence>
<organism evidence="3 4">
    <name type="scientific">Methanocella arvoryzae (strain DSM 22066 / NBRC 105507 / MRE50)</name>
    <dbReference type="NCBI Taxonomy" id="351160"/>
    <lineage>
        <taxon>Archaea</taxon>
        <taxon>Methanobacteriati</taxon>
        <taxon>Methanobacteriota</taxon>
        <taxon>Stenosarchaea group</taxon>
        <taxon>Methanomicrobia</taxon>
        <taxon>Methanocellales</taxon>
        <taxon>Methanocellaceae</taxon>
        <taxon>Methanocella</taxon>
    </lineage>
</organism>
<feature type="region of interest" description="Disordered" evidence="1">
    <location>
        <begin position="319"/>
        <end position="339"/>
    </location>
</feature>
<evidence type="ECO:0000256" key="1">
    <source>
        <dbReference type="SAM" id="MobiDB-lite"/>
    </source>
</evidence>
<reference evidence="3 4" key="1">
    <citation type="journal article" date="2006" name="Science">
        <title>Genome of rice cluster I archaea -- the key methane producers in the rice rhizosphere.</title>
        <authorList>
            <person name="Erkel C."/>
            <person name="Kube M."/>
            <person name="Reinhardt R."/>
            <person name="Liesack W."/>
        </authorList>
    </citation>
    <scope>NUCLEOTIDE SEQUENCE [LARGE SCALE GENOMIC DNA]</scope>
    <source>
        <strain evidence="4">DSM 22066 / NBRC 105507 / MRE50</strain>
    </source>
</reference>
<keyword evidence="2" id="KW-0472">Membrane</keyword>
<dbReference type="GO" id="GO:0030246">
    <property type="term" value="F:carbohydrate binding"/>
    <property type="evidence" value="ECO:0007669"/>
    <property type="project" value="InterPro"/>
</dbReference>
<keyword evidence="2" id="KW-1133">Transmembrane helix</keyword>
<name>Q0W820_METAR</name>
<dbReference type="RefSeq" id="WP_012037021.1">
    <property type="nucleotide sequence ID" value="NC_009464.1"/>
</dbReference>
<dbReference type="KEGG" id="rci:LRC536"/>
<dbReference type="Pfam" id="PF13620">
    <property type="entry name" value="CarboxypepD_reg"/>
    <property type="match status" value="1"/>
</dbReference>
<dbReference type="Gene3D" id="2.60.40.1120">
    <property type="entry name" value="Carboxypeptidase-like, regulatory domain"/>
    <property type="match status" value="1"/>
</dbReference>
<evidence type="ECO:0008006" key="5">
    <source>
        <dbReference type="Google" id="ProtNLM"/>
    </source>
</evidence>